<evidence type="ECO:0000313" key="2">
    <source>
        <dbReference type="EMBL" id="UYV66405.1"/>
    </source>
</evidence>
<accession>A0ABY6KGT2</accession>
<evidence type="ECO:0000256" key="1">
    <source>
        <dbReference type="SAM" id="MobiDB-lite"/>
    </source>
</evidence>
<protein>
    <submittedName>
        <fullName evidence="2">Uncharacterized protein</fullName>
    </submittedName>
</protein>
<proteinExistence type="predicted"/>
<feature type="compositionally biased region" description="Low complexity" evidence="1">
    <location>
        <begin position="562"/>
        <end position="573"/>
    </location>
</feature>
<dbReference type="Proteomes" id="UP001235939">
    <property type="component" value="Chromosome 04"/>
</dbReference>
<feature type="region of interest" description="Disordered" evidence="1">
    <location>
        <begin position="1"/>
        <end position="39"/>
    </location>
</feature>
<gene>
    <name evidence="2" type="ORF">LAZ67_4001562</name>
</gene>
<keyword evidence="3" id="KW-1185">Reference proteome</keyword>
<sequence>MEERSIVRKPYQNTSKPQAPAPRYYQNTSNPQAPTPRYYQNRPLPLDDLTLPILSQNRSTQPGHVARYCRVRFVRIVEEDPIVTQDKVEEEIRMDNGTQKSRPLLYSDVSNSPYSTSCKLYLNDQKVLTPFRPKYLFHGFSGCPKEQPFWSLRYSLHHADEGQQPGTLVRPRDTGRGKEILLSVGSLRSLGALQRIAAEGEQKEPGRPSPSSSDLQGWNVGGGMDDDAILASAKTFIYRNPNRVVLANFIRAPVLCVYGISGKYFRFYSTWNSVRGAVDVIFWDLYRWSSLANFIRAPVLCVYGISGKYFRFYSTWNSVRGAVDVIFWDLYRLSSLANFIRAPVLCVYGISGKYFRFYSTWNSVRGSVDVIFWDLYRWSSLANFIRAPVLCVYGISGKYFRFYSTWNSVRGAVDVIFWDLYRWSSLANFIRAPVLCVYGISGKYFRFYSTWNSVRGSVDVIFWDLYRWSSLANFIRAPVLYSPQEERKHIWRSYTPGSAAPNNSLQVRRMSNGHTFLHAYVMVSVLVSREGRASPPRCKLHVRAVSIHGHLDADNSPFERMPTSSASTLLTPSQHYVSKAQ</sequence>
<name>A0ABY6KGT2_9ARAC</name>
<feature type="region of interest" description="Disordered" evidence="1">
    <location>
        <begin position="555"/>
        <end position="581"/>
    </location>
</feature>
<reference evidence="2 3" key="1">
    <citation type="submission" date="2022-01" db="EMBL/GenBank/DDBJ databases">
        <title>A chromosomal length assembly of Cordylochernes scorpioides.</title>
        <authorList>
            <person name="Zeh D."/>
            <person name="Zeh J."/>
        </authorList>
    </citation>
    <scope>NUCLEOTIDE SEQUENCE [LARGE SCALE GENOMIC DNA]</scope>
    <source>
        <strain evidence="2">IN4F17</strain>
        <tissue evidence="2">Whole Body</tissue>
    </source>
</reference>
<dbReference type="EMBL" id="CP092866">
    <property type="protein sequence ID" value="UYV66405.1"/>
    <property type="molecule type" value="Genomic_DNA"/>
</dbReference>
<evidence type="ECO:0000313" key="3">
    <source>
        <dbReference type="Proteomes" id="UP001235939"/>
    </source>
</evidence>
<organism evidence="2 3">
    <name type="scientific">Cordylochernes scorpioides</name>
    <dbReference type="NCBI Taxonomy" id="51811"/>
    <lineage>
        <taxon>Eukaryota</taxon>
        <taxon>Metazoa</taxon>
        <taxon>Ecdysozoa</taxon>
        <taxon>Arthropoda</taxon>
        <taxon>Chelicerata</taxon>
        <taxon>Arachnida</taxon>
        <taxon>Pseudoscorpiones</taxon>
        <taxon>Cheliferoidea</taxon>
        <taxon>Chernetidae</taxon>
        <taxon>Cordylochernes</taxon>
    </lineage>
</organism>